<dbReference type="Pfam" id="PF08492">
    <property type="entry name" value="SRP72"/>
    <property type="match status" value="1"/>
</dbReference>
<keyword evidence="9" id="KW-1185">Reference proteome</keyword>
<dbReference type="GO" id="GO:0008312">
    <property type="term" value="F:7S RNA binding"/>
    <property type="evidence" value="ECO:0007669"/>
    <property type="project" value="InterPro"/>
</dbReference>
<evidence type="ECO:0000256" key="5">
    <source>
        <dbReference type="ARBA" id="ARBA00023274"/>
    </source>
</evidence>
<dbReference type="Proteomes" id="UP000035740">
    <property type="component" value="Unassembled WGS sequence"/>
</dbReference>
<evidence type="ECO:0000313" key="9">
    <source>
        <dbReference type="Proteomes" id="UP000035740"/>
    </source>
</evidence>
<proteinExistence type="predicted"/>
<accession>A0A0J8B0Q5</accession>
<sequence>MSRLPPAPSLSAEQITAYEHAAVTTSKHSKKKSEAVSDSAVTKTKKKKKKIRYPKGFDPANPGPPPDPERWLPRHERTKGRRRNQVSMKGPQGALPTNGNQGSGRSRAHRVTEDKNFLDNQRQKAHTTASVAANPTSSKKKGKKRR</sequence>
<feature type="compositionally biased region" description="Polar residues" evidence="6">
    <location>
        <begin position="95"/>
        <end position="104"/>
    </location>
</feature>
<feature type="region of interest" description="Disordered" evidence="6">
    <location>
        <begin position="21"/>
        <end position="146"/>
    </location>
</feature>
<dbReference type="GO" id="GO:0043022">
    <property type="term" value="F:ribosome binding"/>
    <property type="evidence" value="ECO:0007669"/>
    <property type="project" value="TreeGrafter"/>
</dbReference>
<evidence type="ECO:0000256" key="1">
    <source>
        <dbReference type="ARBA" id="ARBA00004240"/>
    </source>
</evidence>
<dbReference type="InterPro" id="IPR026270">
    <property type="entry name" value="SRP72"/>
</dbReference>
<dbReference type="Gramene" id="KMS94564">
    <property type="protein sequence ID" value="KMS94564"/>
    <property type="gene ID" value="BVRB_020140"/>
</dbReference>
<keyword evidence="5" id="KW-0687">Ribonucleoprotein</keyword>
<organism evidence="8 9">
    <name type="scientific">Beta vulgaris subsp. vulgaris</name>
    <name type="common">Beet</name>
    <dbReference type="NCBI Taxonomy" id="3555"/>
    <lineage>
        <taxon>Eukaryota</taxon>
        <taxon>Viridiplantae</taxon>
        <taxon>Streptophyta</taxon>
        <taxon>Embryophyta</taxon>
        <taxon>Tracheophyta</taxon>
        <taxon>Spermatophyta</taxon>
        <taxon>Magnoliopsida</taxon>
        <taxon>eudicotyledons</taxon>
        <taxon>Gunneridae</taxon>
        <taxon>Pentapetalae</taxon>
        <taxon>Caryophyllales</taxon>
        <taxon>Chenopodiaceae</taxon>
        <taxon>Betoideae</taxon>
        <taxon>Beta</taxon>
    </lineage>
</organism>
<dbReference type="GO" id="GO:0005786">
    <property type="term" value="C:signal recognition particle, endoplasmic reticulum targeting"/>
    <property type="evidence" value="ECO:0007669"/>
    <property type="project" value="TreeGrafter"/>
</dbReference>
<dbReference type="PANTHER" id="PTHR14094:SF9">
    <property type="entry name" value="SIGNAL RECOGNITION PARTICLE SUBUNIT SRP72"/>
    <property type="match status" value="1"/>
</dbReference>
<feature type="compositionally biased region" description="Basic residues" evidence="6">
    <location>
        <begin position="43"/>
        <end position="53"/>
    </location>
</feature>
<evidence type="ECO:0000256" key="4">
    <source>
        <dbReference type="ARBA" id="ARBA00022824"/>
    </source>
</evidence>
<comment type="subcellular location">
    <subcellularLocation>
        <location evidence="2">Cytoplasm</location>
    </subcellularLocation>
    <subcellularLocation>
        <location evidence="1">Endoplasmic reticulum</location>
    </subcellularLocation>
</comment>
<dbReference type="KEGG" id="bvg:104885513"/>
<dbReference type="eggNOG" id="ENOG502T2FA">
    <property type="taxonomic scope" value="Eukaryota"/>
</dbReference>
<keyword evidence="3" id="KW-0963">Cytoplasm</keyword>
<reference evidence="8 9" key="1">
    <citation type="journal article" date="2014" name="Nature">
        <title>The genome of the recently domesticated crop plant sugar beet (Beta vulgaris).</title>
        <authorList>
            <person name="Dohm J.C."/>
            <person name="Minoche A.E."/>
            <person name="Holtgrawe D."/>
            <person name="Capella-Gutierrez S."/>
            <person name="Zakrzewski F."/>
            <person name="Tafer H."/>
            <person name="Rupp O."/>
            <person name="Sorensen T.R."/>
            <person name="Stracke R."/>
            <person name="Reinhardt R."/>
            <person name="Goesmann A."/>
            <person name="Kraft T."/>
            <person name="Schulz B."/>
            <person name="Stadler P.F."/>
            <person name="Schmidt T."/>
            <person name="Gabaldon T."/>
            <person name="Lehrach H."/>
            <person name="Weisshaar B."/>
            <person name="Himmelbauer H."/>
        </authorList>
    </citation>
    <scope>NUCLEOTIDE SEQUENCE [LARGE SCALE GENOMIC DNA]</scope>
    <source>
        <tissue evidence="8">Taproot</tissue>
    </source>
</reference>
<evidence type="ECO:0000256" key="3">
    <source>
        <dbReference type="ARBA" id="ARBA00022490"/>
    </source>
</evidence>
<dbReference type="EMBL" id="KQ092458">
    <property type="protein sequence ID" value="KMS94564.1"/>
    <property type="molecule type" value="Genomic_DNA"/>
</dbReference>
<dbReference type="InterPro" id="IPR013699">
    <property type="entry name" value="Signal_recog_part_SRP72_RNA-bd"/>
</dbReference>
<keyword evidence="4" id="KW-0256">Endoplasmic reticulum</keyword>
<protein>
    <recommendedName>
        <fullName evidence="7">Signal recognition particle SRP72 subunit RNA-binding domain-containing protein</fullName>
    </recommendedName>
</protein>
<evidence type="ECO:0000256" key="6">
    <source>
        <dbReference type="SAM" id="MobiDB-lite"/>
    </source>
</evidence>
<gene>
    <name evidence="8" type="ORF">BVRB_020140</name>
</gene>
<feature type="compositionally biased region" description="Polar residues" evidence="6">
    <location>
        <begin position="126"/>
        <end position="137"/>
    </location>
</feature>
<name>A0A0J8B0Q5_BETVV</name>
<dbReference type="AlphaFoldDB" id="A0A0J8B0Q5"/>
<dbReference type="PANTHER" id="PTHR14094">
    <property type="entry name" value="SIGNAL RECOGNITION PARTICLE 72"/>
    <property type="match status" value="1"/>
</dbReference>
<feature type="domain" description="Signal recognition particle SRP72 subunit RNA-binding" evidence="7">
    <location>
        <begin position="29"/>
        <end position="78"/>
    </location>
</feature>
<evidence type="ECO:0000256" key="2">
    <source>
        <dbReference type="ARBA" id="ARBA00004496"/>
    </source>
</evidence>
<dbReference type="GO" id="GO:0005783">
    <property type="term" value="C:endoplasmic reticulum"/>
    <property type="evidence" value="ECO:0007669"/>
    <property type="project" value="UniProtKB-SubCell"/>
</dbReference>
<evidence type="ECO:0000259" key="7">
    <source>
        <dbReference type="Pfam" id="PF08492"/>
    </source>
</evidence>
<evidence type="ECO:0000313" key="8">
    <source>
        <dbReference type="EMBL" id="KMS94564.1"/>
    </source>
</evidence>
<dbReference type="GO" id="GO:0006614">
    <property type="term" value="P:SRP-dependent cotranslational protein targeting to membrane"/>
    <property type="evidence" value="ECO:0007669"/>
    <property type="project" value="InterPro"/>
</dbReference>